<dbReference type="HOGENOM" id="CLU_3366716_0_0_6"/>
<name>I3V3F5_PSEPU</name>
<evidence type="ECO:0000313" key="1">
    <source>
        <dbReference type="EMBL" id="AFK72276.1"/>
    </source>
</evidence>
<proteinExistence type="predicted"/>
<dbReference type="KEGG" id="ppi:YSA_10145"/>
<organism evidence="1 2">
    <name type="scientific">Pseudomonas putida ND6</name>
    <dbReference type="NCBI Taxonomy" id="231023"/>
    <lineage>
        <taxon>Bacteria</taxon>
        <taxon>Pseudomonadati</taxon>
        <taxon>Pseudomonadota</taxon>
        <taxon>Gammaproteobacteria</taxon>
        <taxon>Pseudomonadales</taxon>
        <taxon>Pseudomonadaceae</taxon>
        <taxon>Pseudomonas</taxon>
    </lineage>
</organism>
<sequence length="35" mass="4041">MQAFISLHSTWPRLGYQESTVERGEFQGLSGWGKR</sequence>
<gene>
    <name evidence="1" type="ORF">YSA_10145</name>
</gene>
<evidence type="ECO:0000313" key="2">
    <source>
        <dbReference type="Proteomes" id="UP000005268"/>
    </source>
</evidence>
<dbReference type="AlphaFoldDB" id="I3V3F5"/>
<reference evidence="1 2" key="1">
    <citation type="journal article" date="2012" name="J. Bacteriol.">
        <title>Complete Genome Sequence of the Naphthalene-Degrading Pseudomonas putida Strain ND6.</title>
        <authorList>
            <person name="Li S."/>
            <person name="Zhao H."/>
            <person name="Li Y."/>
            <person name="Niu S."/>
            <person name="Cai B."/>
        </authorList>
    </citation>
    <scope>NUCLEOTIDE SEQUENCE [LARGE SCALE GENOMIC DNA]</scope>
    <source>
        <strain evidence="1 2">ND6</strain>
    </source>
</reference>
<dbReference type="EMBL" id="CP003588">
    <property type="protein sequence ID" value="AFK72276.1"/>
    <property type="molecule type" value="Genomic_DNA"/>
</dbReference>
<dbReference type="Proteomes" id="UP000005268">
    <property type="component" value="Chromosome"/>
</dbReference>
<protein>
    <submittedName>
        <fullName evidence="1">Uncharacterized protein</fullName>
    </submittedName>
</protein>
<accession>I3V3F5</accession>